<feature type="region of interest" description="Disordered" evidence="1">
    <location>
        <begin position="308"/>
        <end position="327"/>
    </location>
</feature>
<protein>
    <submittedName>
        <fullName evidence="2">Uncharacterized protein</fullName>
    </submittedName>
</protein>
<name>A0A8B6GBX0_MYTGA</name>
<dbReference type="AlphaFoldDB" id="A0A8B6GBX0"/>
<evidence type="ECO:0000313" key="3">
    <source>
        <dbReference type="Proteomes" id="UP000596742"/>
    </source>
</evidence>
<gene>
    <name evidence="2" type="ORF">MGAL_10B074557</name>
</gene>
<feature type="compositionally biased region" description="Acidic residues" evidence="1">
    <location>
        <begin position="172"/>
        <end position="187"/>
    </location>
</feature>
<proteinExistence type="predicted"/>
<dbReference type="Proteomes" id="UP000596742">
    <property type="component" value="Unassembled WGS sequence"/>
</dbReference>
<sequence length="414" mass="47574">MNELRLSGLFRDRYKTKFYGLVQKYCYPVLGYSATPCSYPNNLSSHPIRDCSMHSPLRVKIQNALNKAFQLEKTDVLFVGGRRQNRKRRKHAKDKKKSKKYEGKGTPVLKAKTYNGNKGKYAALVADDDISLSPSMVDELFYGTKAGTISINCDEDQVSVNAISVNQAEADNKEDDEESVYDDNDEETIDVPELSYTETSLQEEMKLAEIKNDEERHSSCDTGYNSEEDHRIRTTSESEDEMHLNDNDSHLDCESNMDKQENDREEDDVFVDEKEEGFNESFVSDEDDNTHQKNNLNDKDIVMVSEKTEVDSTESNEDHTELTDKEVTDSRVEQNIKVDLEKNGLPEKMNVPDITLKKPRIIANFDYDEEEEEEIYTKQPKTWFRKKTEEDEELRPLICCGDENGVGFACCTIL</sequence>
<evidence type="ECO:0000256" key="1">
    <source>
        <dbReference type="SAM" id="MobiDB-lite"/>
    </source>
</evidence>
<keyword evidence="3" id="KW-1185">Reference proteome</keyword>
<feature type="region of interest" description="Disordered" evidence="1">
    <location>
        <begin position="82"/>
        <end position="105"/>
    </location>
</feature>
<evidence type="ECO:0000313" key="2">
    <source>
        <dbReference type="EMBL" id="VDI61815.1"/>
    </source>
</evidence>
<feature type="region of interest" description="Disordered" evidence="1">
    <location>
        <begin position="166"/>
        <end position="187"/>
    </location>
</feature>
<dbReference type="OrthoDB" id="6117917at2759"/>
<dbReference type="EMBL" id="UYJE01008192">
    <property type="protein sequence ID" value="VDI61815.1"/>
    <property type="molecule type" value="Genomic_DNA"/>
</dbReference>
<accession>A0A8B6GBX0</accession>
<organism evidence="2 3">
    <name type="scientific">Mytilus galloprovincialis</name>
    <name type="common">Mediterranean mussel</name>
    <dbReference type="NCBI Taxonomy" id="29158"/>
    <lineage>
        <taxon>Eukaryota</taxon>
        <taxon>Metazoa</taxon>
        <taxon>Spiralia</taxon>
        <taxon>Lophotrochozoa</taxon>
        <taxon>Mollusca</taxon>
        <taxon>Bivalvia</taxon>
        <taxon>Autobranchia</taxon>
        <taxon>Pteriomorphia</taxon>
        <taxon>Mytilida</taxon>
        <taxon>Mytiloidea</taxon>
        <taxon>Mytilidae</taxon>
        <taxon>Mytilinae</taxon>
        <taxon>Mytilus</taxon>
    </lineage>
</organism>
<reference evidence="2" key="1">
    <citation type="submission" date="2018-11" db="EMBL/GenBank/DDBJ databases">
        <authorList>
            <person name="Alioto T."/>
            <person name="Alioto T."/>
        </authorList>
    </citation>
    <scope>NUCLEOTIDE SEQUENCE</scope>
</reference>
<comment type="caution">
    <text evidence="2">The sequence shown here is derived from an EMBL/GenBank/DDBJ whole genome shotgun (WGS) entry which is preliminary data.</text>
</comment>
<feature type="compositionally biased region" description="Basic residues" evidence="1">
    <location>
        <begin position="83"/>
        <end position="99"/>
    </location>
</feature>
<feature type="region of interest" description="Disordered" evidence="1">
    <location>
        <begin position="213"/>
        <end position="265"/>
    </location>
</feature>
<feature type="compositionally biased region" description="Basic and acidic residues" evidence="1">
    <location>
        <begin position="227"/>
        <end position="262"/>
    </location>
</feature>